<proteinExistence type="predicted"/>
<sequence>MILTVPVITRAISVAADAVVLGLTLWKTIYILREDGEVRATSKLTTTLVYGGSLQFSILLLLNIFAVILDILAVASNNGSIKNASVFIYIKDVLTSIIISHFILSLRSIYHTSNNLSQTSSNQSSVHFASAIMIEGNIGATLSTTWGSNKDEEEE</sequence>
<feature type="transmembrane region" description="Helical" evidence="1">
    <location>
        <begin position="86"/>
        <end position="110"/>
    </location>
</feature>
<reference evidence="2 3" key="1">
    <citation type="submission" date="2022-09" db="EMBL/GenBank/DDBJ databases">
        <authorList>
            <person name="Palmer J.M."/>
        </authorList>
    </citation>
    <scope>NUCLEOTIDE SEQUENCE [LARGE SCALE GENOMIC DNA]</scope>
    <source>
        <strain evidence="2 3">DSM 7382</strain>
    </source>
</reference>
<name>A0AAW0GF29_9APHY</name>
<keyword evidence="1" id="KW-0472">Membrane</keyword>
<evidence type="ECO:0000313" key="2">
    <source>
        <dbReference type="EMBL" id="KAK7688713.1"/>
    </source>
</evidence>
<evidence type="ECO:0000256" key="1">
    <source>
        <dbReference type="SAM" id="Phobius"/>
    </source>
</evidence>
<keyword evidence="3" id="KW-1185">Reference proteome</keyword>
<evidence type="ECO:0000313" key="3">
    <source>
        <dbReference type="Proteomes" id="UP001385951"/>
    </source>
</evidence>
<dbReference type="Proteomes" id="UP001385951">
    <property type="component" value="Unassembled WGS sequence"/>
</dbReference>
<dbReference type="EMBL" id="JASBNA010000010">
    <property type="protein sequence ID" value="KAK7688713.1"/>
    <property type="molecule type" value="Genomic_DNA"/>
</dbReference>
<gene>
    <name evidence="2" type="ORF">QCA50_008251</name>
</gene>
<feature type="transmembrane region" description="Helical" evidence="1">
    <location>
        <begin position="52"/>
        <end position="74"/>
    </location>
</feature>
<accession>A0AAW0GF29</accession>
<keyword evidence="1" id="KW-1133">Transmembrane helix</keyword>
<comment type="caution">
    <text evidence="2">The sequence shown here is derived from an EMBL/GenBank/DDBJ whole genome shotgun (WGS) entry which is preliminary data.</text>
</comment>
<dbReference type="AlphaFoldDB" id="A0AAW0GF29"/>
<keyword evidence="1" id="KW-0812">Transmembrane</keyword>
<feature type="transmembrane region" description="Helical" evidence="1">
    <location>
        <begin position="12"/>
        <end position="32"/>
    </location>
</feature>
<organism evidence="2 3">
    <name type="scientific">Cerrena zonata</name>
    <dbReference type="NCBI Taxonomy" id="2478898"/>
    <lineage>
        <taxon>Eukaryota</taxon>
        <taxon>Fungi</taxon>
        <taxon>Dikarya</taxon>
        <taxon>Basidiomycota</taxon>
        <taxon>Agaricomycotina</taxon>
        <taxon>Agaricomycetes</taxon>
        <taxon>Polyporales</taxon>
        <taxon>Cerrenaceae</taxon>
        <taxon>Cerrena</taxon>
    </lineage>
</organism>
<protein>
    <submittedName>
        <fullName evidence="2">Uncharacterized protein</fullName>
    </submittedName>
</protein>